<dbReference type="RefSeq" id="WP_147713700.1">
    <property type="nucleotide sequence ID" value="NZ_VKAD01000001.1"/>
</dbReference>
<reference evidence="1 2" key="1">
    <citation type="submission" date="2019-07" db="EMBL/GenBank/DDBJ databases">
        <title>Reinekea sp. strain SSH23 genome sequencing and assembly.</title>
        <authorList>
            <person name="Kim I."/>
        </authorList>
    </citation>
    <scope>NUCLEOTIDE SEQUENCE [LARGE SCALE GENOMIC DNA]</scope>
    <source>
        <strain evidence="1 2">SSH23</strain>
    </source>
</reference>
<name>A0A5C8Z8P7_9GAMM</name>
<proteinExistence type="predicted"/>
<gene>
    <name evidence="1" type="ORF">FME95_07135</name>
</gene>
<evidence type="ECO:0000313" key="2">
    <source>
        <dbReference type="Proteomes" id="UP000321764"/>
    </source>
</evidence>
<dbReference type="OrthoDB" id="5917619at2"/>
<keyword evidence="2" id="KW-1185">Reference proteome</keyword>
<comment type="caution">
    <text evidence="1">The sequence shown here is derived from an EMBL/GenBank/DDBJ whole genome shotgun (WGS) entry which is preliminary data.</text>
</comment>
<dbReference type="Proteomes" id="UP000321764">
    <property type="component" value="Unassembled WGS sequence"/>
</dbReference>
<dbReference type="EMBL" id="VKAD01000001">
    <property type="protein sequence ID" value="TXR54302.1"/>
    <property type="molecule type" value="Genomic_DNA"/>
</dbReference>
<dbReference type="AlphaFoldDB" id="A0A5C8Z8P7"/>
<sequence>MFNFSTSTRAWRFLISVVACLLCLTLQLSSANPMRPDTGKPAVTPTQKPTAVVSAPALPTLSSILIIGDYRVAVFTRGRERTIGQRINGYTVVQIEPEYIVMKQGTREVTLKIKSRGALSITPAGKE</sequence>
<organism evidence="1 2">
    <name type="scientific">Reinekea thalattae</name>
    <dbReference type="NCBI Taxonomy" id="2593301"/>
    <lineage>
        <taxon>Bacteria</taxon>
        <taxon>Pseudomonadati</taxon>
        <taxon>Pseudomonadota</taxon>
        <taxon>Gammaproteobacteria</taxon>
        <taxon>Oceanospirillales</taxon>
        <taxon>Saccharospirillaceae</taxon>
        <taxon>Reinekea</taxon>
    </lineage>
</organism>
<evidence type="ECO:0008006" key="3">
    <source>
        <dbReference type="Google" id="ProtNLM"/>
    </source>
</evidence>
<protein>
    <recommendedName>
        <fullName evidence="3">MSHA biogenesis protein MshK</fullName>
    </recommendedName>
</protein>
<evidence type="ECO:0000313" key="1">
    <source>
        <dbReference type="EMBL" id="TXR54302.1"/>
    </source>
</evidence>
<accession>A0A5C8Z8P7</accession>